<comment type="caution">
    <text evidence="1">The sequence shown here is derived from an EMBL/GenBank/DDBJ whole genome shotgun (WGS) entry which is preliminary data.</text>
</comment>
<proteinExistence type="predicted"/>
<keyword evidence="2" id="KW-1185">Reference proteome</keyword>
<name>A0A9X0AW27_9HELO</name>
<evidence type="ECO:0000313" key="1">
    <source>
        <dbReference type="EMBL" id="KAJ8070042.1"/>
    </source>
</evidence>
<evidence type="ECO:0000313" key="2">
    <source>
        <dbReference type="Proteomes" id="UP001152300"/>
    </source>
</evidence>
<dbReference type="EMBL" id="JAPEIS010000001">
    <property type="protein sequence ID" value="KAJ8070042.1"/>
    <property type="molecule type" value="Genomic_DNA"/>
</dbReference>
<reference evidence="1" key="1">
    <citation type="submission" date="2022-11" db="EMBL/GenBank/DDBJ databases">
        <title>Genome Resource of Sclerotinia nivalis Strain SnTB1, a Plant Pathogen Isolated from American Ginseng.</title>
        <authorList>
            <person name="Fan S."/>
        </authorList>
    </citation>
    <scope>NUCLEOTIDE SEQUENCE</scope>
    <source>
        <strain evidence="1">SnTB1</strain>
    </source>
</reference>
<accession>A0A9X0AW27</accession>
<protein>
    <submittedName>
        <fullName evidence="1">Uncharacterized protein</fullName>
    </submittedName>
</protein>
<organism evidence="1 2">
    <name type="scientific">Sclerotinia nivalis</name>
    <dbReference type="NCBI Taxonomy" id="352851"/>
    <lineage>
        <taxon>Eukaryota</taxon>
        <taxon>Fungi</taxon>
        <taxon>Dikarya</taxon>
        <taxon>Ascomycota</taxon>
        <taxon>Pezizomycotina</taxon>
        <taxon>Leotiomycetes</taxon>
        <taxon>Helotiales</taxon>
        <taxon>Sclerotiniaceae</taxon>
        <taxon>Sclerotinia</taxon>
    </lineage>
</organism>
<gene>
    <name evidence="1" type="ORF">OCU04_000443</name>
</gene>
<dbReference type="AlphaFoldDB" id="A0A9X0AW27"/>
<dbReference type="Proteomes" id="UP001152300">
    <property type="component" value="Unassembled WGS sequence"/>
</dbReference>
<sequence>MDPESKMEEVRREVEAMLDGLNDNLATTMTKFCQKITRSIEINRAKKLRVWKEFYEPPRMDGPADKHSVEYKQKIVDKYYQLNKKLPALEKLRTLDLARETVVEELNFQVLMAEEWEKREDSNKAKETQVTGGG</sequence>
<dbReference type="OrthoDB" id="3526768at2759"/>